<dbReference type="InterPro" id="IPR013785">
    <property type="entry name" value="Aldolase_TIM"/>
</dbReference>
<accession>A0A941HTB6</accession>
<keyword evidence="3 9" id="KW-0479">Metal-binding</keyword>
<comment type="pathway">
    <text evidence="1 9 11">Cofactor biosynthesis; thiamine diphosphate biosynthesis; thiamine phosphate from 4-amino-2-methyl-5-diphosphomethylpyrimidine and 4-methyl-5-(2-phosphoethyl)-thiazole: step 1/1.</text>
</comment>
<comment type="cofactor">
    <cofactor evidence="9">
        <name>Mg(2+)</name>
        <dbReference type="ChEBI" id="CHEBI:18420"/>
    </cofactor>
    <text evidence="9">Binds 1 Mg(2+) ion per subunit.</text>
</comment>
<keyword evidence="14" id="KW-1185">Reference proteome</keyword>
<dbReference type="Pfam" id="PF02581">
    <property type="entry name" value="TMP-TENI"/>
    <property type="match status" value="1"/>
</dbReference>
<proteinExistence type="inferred from homology"/>
<dbReference type="InterPro" id="IPR036206">
    <property type="entry name" value="ThiamineP_synth_sf"/>
</dbReference>
<comment type="similarity">
    <text evidence="9 10">Belongs to the thiamine-phosphate synthase family.</text>
</comment>
<feature type="binding site" evidence="9">
    <location>
        <position position="100"/>
    </location>
    <ligand>
        <name>Mg(2+)</name>
        <dbReference type="ChEBI" id="CHEBI:18420"/>
    </ligand>
</feature>
<feature type="binding site" evidence="9">
    <location>
        <position position="176"/>
    </location>
    <ligand>
        <name>2-[(2R,5Z)-2-carboxy-4-methylthiazol-5(2H)-ylidene]ethyl phosphate</name>
        <dbReference type="ChEBI" id="CHEBI:62899"/>
    </ligand>
</feature>
<evidence type="ECO:0000256" key="9">
    <source>
        <dbReference type="HAMAP-Rule" id="MF_00097"/>
    </source>
</evidence>
<feature type="binding site" evidence="9">
    <location>
        <begin position="196"/>
        <end position="197"/>
    </location>
    <ligand>
        <name>2-[(2R,5Z)-2-carboxy-4-methylthiazol-5(2H)-ylidene]ethyl phosphate</name>
        <dbReference type="ChEBI" id="CHEBI:62899"/>
    </ligand>
</feature>
<dbReference type="HAMAP" id="MF_00097">
    <property type="entry name" value="TMP_synthase"/>
    <property type="match status" value="1"/>
</dbReference>
<evidence type="ECO:0000313" key="13">
    <source>
        <dbReference type="EMBL" id="MBR7554666.1"/>
    </source>
</evidence>
<dbReference type="PANTHER" id="PTHR20857:SF15">
    <property type="entry name" value="THIAMINE-PHOSPHATE SYNTHASE"/>
    <property type="match status" value="1"/>
</dbReference>
<dbReference type="FunFam" id="3.20.20.70:FF:000096">
    <property type="entry name" value="Thiamine-phosphate synthase"/>
    <property type="match status" value="1"/>
</dbReference>
<name>A0A941HTB6_9BACI</name>
<dbReference type="GO" id="GO:0004789">
    <property type="term" value="F:thiamine-phosphate diphosphorylase activity"/>
    <property type="evidence" value="ECO:0007669"/>
    <property type="project" value="UniProtKB-UniRule"/>
</dbReference>
<dbReference type="PANTHER" id="PTHR20857">
    <property type="entry name" value="THIAMINE-PHOSPHATE PYROPHOSPHORYLASE"/>
    <property type="match status" value="1"/>
</dbReference>
<comment type="catalytic activity">
    <reaction evidence="7 9 10">
        <text>2-(2-carboxy-4-methylthiazol-5-yl)ethyl phosphate + 4-amino-2-methyl-5-(diphosphooxymethyl)pyrimidine + 2 H(+) = thiamine phosphate + CO2 + diphosphate</text>
        <dbReference type="Rhea" id="RHEA:47848"/>
        <dbReference type="ChEBI" id="CHEBI:15378"/>
        <dbReference type="ChEBI" id="CHEBI:16526"/>
        <dbReference type="ChEBI" id="CHEBI:33019"/>
        <dbReference type="ChEBI" id="CHEBI:37575"/>
        <dbReference type="ChEBI" id="CHEBI:57841"/>
        <dbReference type="ChEBI" id="CHEBI:62890"/>
        <dbReference type="EC" id="2.5.1.3"/>
    </reaction>
</comment>
<reference evidence="13 14" key="1">
    <citation type="submission" date="2021-04" db="EMBL/GenBank/DDBJ databases">
        <title>Allobacillus sp. nov. SKP8-2 isolated from shrimp paste.</title>
        <authorList>
            <person name="Tanasupawat S."/>
            <person name="Yiamsombat S."/>
            <person name="Kanchanasin P."/>
            <person name="Kuncharoen N."/>
        </authorList>
    </citation>
    <scope>NUCLEOTIDE SEQUENCE [LARGE SCALE GENOMIC DNA]</scope>
    <source>
        <strain evidence="13 14">SKP8-2</strain>
    </source>
</reference>
<dbReference type="GO" id="GO:0005737">
    <property type="term" value="C:cytoplasm"/>
    <property type="evidence" value="ECO:0007669"/>
    <property type="project" value="TreeGrafter"/>
</dbReference>
<feature type="binding site" evidence="9">
    <location>
        <begin position="144"/>
        <end position="146"/>
    </location>
    <ligand>
        <name>2-[(2R,5Z)-2-carboxy-4-methylthiazol-5(2H)-ylidene]ethyl phosphate</name>
        <dbReference type="ChEBI" id="CHEBI:62899"/>
    </ligand>
</feature>
<evidence type="ECO:0000256" key="3">
    <source>
        <dbReference type="ARBA" id="ARBA00022723"/>
    </source>
</evidence>
<keyword evidence="5 9" id="KW-0784">Thiamine biosynthesis</keyword>
<keyword evidence="4 9" id="KW-0460">Magnesium</keyword>
<evidence type="ECO:0000256" key="5">
    <source>
        <dbReference type="ARBA" id="ARBA00022977"/>
    </source>
</evidence>
<feature type="binding site" evidence="9">
    <location>
        <position position="147"/>
    </location>
    <ligand>
        <name>4-amino-2-methyl-5-(diphosphooxymethyl)pyrimidine</name>
        <dbReference type="ChEBI" id="CHEBI:57841"/>
    </ligand>
</feature>
<evidence type="ECO:0000256" key="11">
    <source>
        <dbReference type="RuleBase" id="RU004253"/>
    </source>
</evidence>
<feature type="binding site" evidence="9">
    <location>
        <position position="118"/>
    </location>
    <ligand>
        <name>4-amino-2-methyl-5-(diphosphooxymethyl)pyrimidine</name>
        <dbReference type="ChEBI" id="CHEBI:57841"/>
    </ligand>
</feature>
<comment type="caution">
    <text evidence="13">The sequence shown here is derived from an EMBL/GenBank/DDBJ whole genome shotgun (WGS) entry which is preliminary data.</text>
</comment>
<dbReference type="EMBL" id="JAGSIE010000035">
    <property type="protein sequence ID" value="MBR7554666.1"/>
    <property type="molecule type" value="Genomic_DNA"/>
</dbReference>
<protein>
    <recommendedName>
        <fullName evidence="9">Thiamine-phosphate synthase</fullName>
        <shortName evidence="9">TP synthase</shortName>
        <shortName evidence="9">TPS</shortName>
        <ecNumber evidence="9">2.5.1.3</ecNumber>
    </recommendedName>
    <alternativeName>
        <fullName evidence="9">Thiamine-phosphate pyrophosphorylase</fullName>
        <shortName evidence="9">TMP pyrophosphorylase</shortName>
        <shortName evidence="9">TMP-PPase</shortName>
    </alternativeName>
</protein>
<dbReference type="GO" id="GO:0009229">
    <property type="term" value="P:thiamine diphosphate biosynthetic process"/>
    <property type="evidence" value="ECO:0007669"/>
    <property type="project" value="UniProtKB-UniRule"/>
</dbReference>
<dbReference type="SUPFAM" id="SSF51391">
    <property type="entry name" value="Thiamin phosphate synthase"/>
    <property type="match status" value="1"/>
</dbReference>
<dbReference type="GO" id="GO:0009228">
    <property type="term" value="P:thiamine biosynthetic process"/>
    <property type="evidence" value="ECO:0007669"/>
    <property type="project" value="UniProtKB-KW"/>
</dbReference>
<feature type="binding site" evidence="9">
    <location>
        <begin position="45"/>
        <end position="49"/>
    </location>
    <ligand>
        <name>4-amino-2-methyl-5-(diphosphooxymethyl)pyrimidine</name>
        <dbReference type="ChEBI" id="CHEBI:57841"/>
    </ligand>
</feature>
<comment type="function">
    <text evidence="9">Condenses 4-methyl-5-(beta-hydroxyethyl)thiazole monophosphate (THZ-P) and 2-methyl-4-amino-5-hydroxymethyl pyrimidine pyrophosphate (HMP-PP) to form thiamine monophosphate (TMP).</text>
</comment>
<comment type="catalytic activity">
    <reaction evidence="8 9 10">
        <text>2-[(2R,5Z)-2-carboxy-4-methylthiazol-5(2H)-ylidene]ethyl phosphate + 4-amino-2-methyl-5-(diphosphooxymethyl)pyrimidine + 2 H(+) = thiamine phosphate + CO2 + diphosphate</text>
        <dbReference type="Rhea" id="RHEA:47844"/>
        <dbReference type="ChEBI" id="CHEBI:15378"/>
        <dbReference type="ChEBI" id="CHEBI:16526"/>
        <dbReference type="ChEBI" id="CHEBI:33019"/>
        <dbReference type="ChEBI" id="CHEBI:37575"/>
        <dbReference type="ChEBI" id="CHEBI:57841"/>
        <dbReference type="ChEBI" id="CHEBI:62899"/>
        <dbReference type="EC" id="2.5.1.3"/>
    </reaction>
</comment>
<dbReference type="InterPro" id="IPR022998">
    <property type="entry name" value="ThiamineP_synth_TenI"/>
</dbReference>
<dbReference type="GO" id="GO:0000287">
    <property type="term" value="F:magnesium ion binding"/>
    <property type="evidence" value="ECO:0007669"/>
    <property type="project" value="UniProtKB-UniRule"/>
</dbReference>
<feature type="binding site" evidence="9">
    <location>
        <position position="80"/>
    </location>
    <ligand>
        <name>4-amino-2-methyl-5-(diphosphooxymethyl)pyrimidine</name>
        <dbReference type="ChEBI" id="CHEBI:57841"/>
    </ligand>
</feature>
<evidence type="ECO:0000256" key="2">
    <source>
        <dbReference type="ARBA" id="ARBA00022679"/>
    </source>
</evidence>
<dbReference type="RefSeq" id="WP_212371058.1">
    <property type="nucleotide sequence ID" value="NZ_JAGSIE010000035.1"/>
</dbReference>
<evidence type="ECO:0000256" key="6">
    <source>
        <dbReference type="ARBA" id="ARBA00047334"/>
    </source>
</evidence>
<organism evidence="13 14">
    <name type="scientific">Allobacillus saliphilus</name>
    <dbReference type="NCBI Taxonomy" id="2912308"/>
    <lineage>
        <taxon>Bacteria</taxon>
        <taxon>Bacillati</taxon>
        <taxon>Bacillota</taxon>
        <taxon>Bacilli</taxon>
        <taxon>Bacillales</taxon>
        <taxon>Bacillaceae</taxon>
        <taxon>Allobacillus</taxon>
    </lineage>
</organism>
<evidence type="ECO:0000256" key="8">
    <source>
        <dbReference type="ARBA" id="ARBA00047883"/>
    </source>
</evidence>
<feature type="domain" description="Thiamine phosphate synthase/TenI" evidence="12">
    <location>
        <begin position="15"/>
        <end position="199"/>
    </location>
</feature>
<dbReference type="CDD" id="cd00564">
    <property type="entry name" value="TMP_TenI"/>
    <property type="match status" value="1"/>
</dbReference>
<dbReference type="Proteomes" id="UP000675431">
    <property type="component" value="Unassembled WGS sequence"/>
</dbReference>
<sequence>MVDKRTEQIKELLPVYFIMGSTNCNGRDPVRVLEEAIAGGITLFQFREKGESALTGKEKVRLAERLKKICQENHIPFIVNDDLDLAIELDAHGIHVGQDDLEADIVREKFSNKILGVSAHTIEEAEQAIKDGADYLGLGPIYPTNSKDDAREVAGTGIIECFRNHGITIPIVGIGGITPANAEEVIQASADGVAVISAIASSSDVKETAKSFLRATSK</sequence>
<dbReference type="Gene3D" id="3.20.20.70">
    <property type="entry name" value="Aldolase class I"/>
    <property type="match status" value="1"/>
</dbReference>
<dbReference type="EC" id="2.5.1.3" evidence="9"/>
<evidence type="ECO:0000256" key="7">
    <source>
        <dbReference type="ARBA" id="ARBA00047851"/>
    </source>
</evidence>
<comment type="catalytic activity">
    <reaction evidence="6 9 10">
        <text>4-methyl-5-(2-phosphooxyethyl)-thiazole + 4-amino-2-methyl-5-(diphosphooxymethyl)pyrimidine + H(+) = thiamine phosphate + diphosphate</text>
        <dbReference type="Rhea" id="RHEA:22328"/>
        <dbReference type="ChEBI" id="CHEBI:15378"/>
        <dbReference type="ChEBI" id="CHEBI:33019"/>
        <dbReference type="ChEBI" id="CHEBI:37575"/>
        <dbReference type="ChEBI" id="CHEBI:57841"/>
        <dbReference type="ChEBI" id="CHEBI:58296"/>
        <dbReference type="EC" id="2.5.1.3"/>
    </reaction>
</comment>
<evidence type="ECO:0000256" key="10">
    <source>
        <dbReference type="RuleBase" id="RU003826"/>
    </source>
</evidence>
<dbReference type="NCBIfam" id="TIGR00693">
    <property type="entry name" value="thiE"/>
    <property type="match status" value="1"/>
</dbReference>
<evidence type="ECO:0000313" key="14">
    <source>
        <dbReference type="Proteomes" id="UP000675431"/>
    </source>
</evidence>
<evidence type="ECO:0000259" key="12">
    <source>
        <dbReference type="Pfam" id="PF02581"/>
    </source>
</evidence>
<evidence type="ECO:0000256" key="1">
    <source>
        <dbReference type="ARBA" id="ARBA00005165"/>
    </source>
</evidence>
<keyword evidence="2 9" id="KW-0808">Transferase</keyword>
<feature type="binding site" evidence="9">
    <location>
        <position position="81"/>
    </location>
    <ligand>
        <name>Mg(2+)</name>
        <dbReference type="ChEBI" id="CHEBI:18420"/>
    </ligand>
</feature>
<dbReference type="AlphaFoldDB" id="A0A941HTB6"/>
<dbReference type="InterPro" id="IPR034291">
    <property type="entry name" value="TMP_synthase"/>
</dbReference>
<evidence type="ECO:0000256" key="4">
    <source>
        <dbReference type="ARBA" id="ARBA00022842"/>
    </source>
</evidence>
<gene>
    <name evidence="9" type="primary">thiE</name>
    <name evidence="13" type="ORF">KC820_11055</name>
</gene>